<dbReference type="EMBL" id="CAEZUW010000068">
    <property type="protein sequence ID" value="CAB4612841.1"/>
    <property type="molecule type" value="Genomic_DNA"/>
</dbReference>
<proteinExistence type="predicted"/>
<dbReference type="InterPro" id="IPR006047">
    <property type="entry name" value="GH13_cat_dom"/>
</dbReference>
<dbReference type="GO" id="GO:0043169">
    <property type="term" value="F:cation binding"/>
    <property type="evidence" value="ECO:0007669"/>
    <property type="project" value="InterPro"/>
</dbReference>
<reference evidence="3" key="1">
    <citation type="submission" date="2020-05" db="EMBL/GenBank/DDBJ databases">
        <authorList>
            <person name="Chiriac C."/>
            <person name="Salcher M."/>
            <person name="Ghai R."/>
            <person name="Kavagutti S V."/>
        </authorList>
    </citation>
    <scope>NUCLEOTIDE SEQUENCE</scope>
</reference>
<evidence type="ECO:0000259" key="1">
    <source>
        <dbReference type="Pfam" id="PF00128"/>
    </source>
</evidence>
<sequence length="190" mass="21306">MGQQQLNYPTNTYPMLFVTNHDENSWTGSLKENFGSGAKTLAVLTFTVPGIPLIYNGQEVDSNKRLAFFEKDQIDWMFTSTRSKTAVAHYTKLVSLKAKNQALWNGASGGTYSRFKNDSDKLISFERVKNGNKVIVVLNPSPRATTGTVEFGTQTKTFFKFSNGAKTKLAKKQKFSMKAWGYEIYSTVKP</sequence>
<dbReference type="SUPFAM" id="SSF51445">
    <property type="entry name" value="(Trans)glycosidases"/>
    <property type="match status" value="1"/>
</dbReference>
<evidence type="ECO:0000259" key="2">
    <source>
        <dbReference type="Pfam" id="PF02806"/>
    </source>
</evidence>
<dbReference type="Pfam" id="PF00128">
    <property type="entry name" value="Alpha-amylase"/>
    <property type="match status" value="1"/>
</dbReference>
<accession>A0A6J6HGI1</accession>
<dbReference type="GO" id="GO:0005975">
    <property type="term" value="P:carbohydrate metabolic process"/>
    <property type="evidence" value="ECO:0007669"/>
    <property type="project" value="InterPro"/>
</dbReference>
<gene>
    <name evidence="3" type="ORF">UFOPK1855_00526</name>
</gene>
<dbReference type="PANTHER" id="PTHR10357">
    <property type="entry name" value="ALPHA-AMYLASE FAMILY MEMBER"/>
    <property type="match status" value="1"/>
</dbReference>
<evidence type="ECO:0000313" key="3">
    <source>
        <dbReference type="EMBL" id="CAB4612841.1"/>
    </source>
</evidence>
<protein>
    <submittedName>
        <fullName evidence="3">Unannotated protein</fullName>
    </submittedName>
</protein>
<name>A0A6J6HGI1_9ZZZZ</name>
<dbReference type="InterPro" id="IPR006048">
    <property type="entry name" value="A-amylase/branching_C"/>
</dbReference>
<dbReference type="SUPFAM" id="SSF51011">
    <property type="entry name" value="Glycosyl hydrolase domain"/>
    <property type="match status" value="1"/>
</dbReference>
<dbReference type="InterPro" id="IPR017853">
    <property type="entry name" value="GH"/>
</dbReference>
<dbReference type="InterPro" id="IPR013780">
    <property type="entry name" value="Glyco_hydro_b"/>
</dbReference>
<organism evidence="3">
    <name type="scientific">freshwater metagenome</name>
    <dbReference type="NCBI Taxonomy" id="449393"/>
    <lineage>
        <taxon>unclassified sequences</taxon>
        <taxon>metagenomes</taxon>
        <taxon>ecological metagenomes</taxon>
    </lineage>
</organism>
<dbReference type="GO" id="GO:0003824">
    <property type="term" value="F:catalytic activity"/>
    <property type="evidence" value="ECO:0007669"/>
    <property type="project" value="InterPro"/>
</dbReference>
<feature type="domain" description="Alpha-amylase/branching enzyme C-terminal all beta" evidence="2">
    <location>
        <begin position="112"/>
        <end position="168"/>
    </location>
</feature>
<dbReference type="Gene3D" id="3.20.20.80">
    <property type="entry name" value="Glycosidases"/>
    <property type="match status" value="1"/>
</dbReference>
<feature type="domain" description="Glycosyl hydrolase family 13 catalytic" evidence="1">
    <location>
        <begin position="5"/>
        <end position="64"/>
    </location>
</feature>
<dbReference type="Pfam" id="PF02806">
    <property type="entry name" value="Alpha-amylase_C"/>
    <property type="match status" value="1"/>
</dbReference>
<dbReference type="AlphaFoldDB" id="A0A6J6HGI1"/>
<dbReference type="Gene3D" id="2.60.40.1180">
    <property type="entry name" value="Golgi alpha-mannosidase II"/>
    <property type="match status" value="1"/>
</dbReference>